<dbReference type="InterPro" id="IPR051411">
    <property type="entry name" value="Polyketide_trans_af380"/>
</dbReference>
<name>A0A0B2K1H0_9FIRM</name>
<dbReference type="Proteomes" id="UP000030993">
    <property type="component" value="Unassembled WGS sequence"/>
</dbReference>
<keyword evidence="2" id="KW-1185">Reference proteome</keyword>
<organism evidence="1 2">
    <name type="scientific">Anaerovibrio lipolyticus</name>
    <dbReference type="NCBI Taxonomy" id="82374"/>
    <lineage>
        <taxon>Bacteria</taxon>
        <taxon>Bacillati</taxon>
        <taxon>Bacillota</taxon>
        <taxon>Negativicutes</taxon>
        <taxon>Selenomonadales</taxon>
        <taxon>Selenomonadaceae</taxon>
        <taxon>Anaerovibrio</taxon>
    </lineage>
</organism>
<dbReference type="EMBL" id="JSCE01000071">
    <property type="protein sequence ID" value="KHM52646.1"/>
    <property type="molecule type" value="Genomic_DNA"/>
</dbReference>
<evidence type="ECO:0008006" key="3">
    <source>
        <dbReference type="Google" id="ProtNLM"/>
    </source>
</evidence>
<reference evidence="1 2" key="1">
    <citation type="journal article" date="2013" name="PLoS ONE">
        <title>Identification and characterization of three novel lipases belonging to families II and V from Anaerovibrio lipolyticus 5ST.</title>
        <authorList>
            <person name="Prive F."/>
            <person name="Kaderbhai N.N."/>
            <person name="Girdwood S."/>
            <person name="Worgan H.J."/>
            <person name="Pinloche E."/>
            <person name="Scollan N.D."/>
            <person name="Huws S.A."/>
            <person name="Newbold C.J."/>
        </authorList>
    </citation>
    <scope>NUCLEOTIDE SEQUENCE [LARGE SCALE GENOMIC DNA]</scope>
    <source>
        <strain evidence="1 2">5S</strain>
    </source>
</reference>
<dbReference type="InterPro" id="IPR029058">
    <property type="entry name" value="AB_hydrolase_fold"/>
</dbReference>
<dbReference type="AlphaFoldDB" id="A0A0B2K1H0"/>
<protein>
    <recommendedName>
        <fullName evidence="3">Alpha/beta hydrolase</fullName>
    </recommendedName>
</protein>
<evidence type="ECO:0000313" key="2">
    <source>
        <dbReference type="Proteomes" id="UP000030993"/>
    </source>
</evidence>
<dbReference type="Gene3D" id="3.40.50.1820">
    <property type="entry name" value="alpha/beta hydrolase"/>
    <property type="match status" value="1"/>
</dbReference>
<dbReference type="SUPFAM" id="SSF53474">
    <property type="entry name" value="alpha/beta-Hydrolases"/>
    <property type="match status" value="1"/>
</dbReference>
<dbReference type="PANTHER" id="PTHR47751:SF1">
    <property type="entry name" value="SUPERFAMILY HYDROLASE, PUTATIVE (AFU_ORTHOLOGUE AFUA_2G16580)-RELATED"/>
    <property type="match status" value="1"/>
</dbReference>
<comment type="caution">
    <text evidence="1">The sequence shown here is derived from an EMBL/GenBank/DDBJ whole genome shotgun (WGS) entry which is preliminary data.</text>
</comment>
<accession>A0A0B2K1H0</accession>
<evidence type="ECO:0000313" key="1">
    <source>
        <dbReference type="EMBL" id="KHM52646.1"/>
    </source>
</evidence>
<gene>
    <name evidence="1" type="ORF">NZ47_03540</name>
</gene>
<dbReference type="PANTHER" id="PTHR47751">
    <property type="entry name" value="SUPERFAMILY HYDROLASE, PUTATIVE (AFU_ORTHOLOGUE AFUA_2G16580)-RELATED"/>
    <property type="match status" value="1"/>
</dbReference>
<sequence>MKLMAFDVEDRMDLINQPLLMIAGEKADTLYMTEDAYAKASGTENKELYMIEGASHIRTYWVPEYVDKAVNTLGDFFRRNL</sequence>
<dbReference type="STRING" id="82374.NZ47_03540"/>
<proteinExistence type="predicted"/>